<keyword evidence="2" id="KW-1185">Reference proteome</keyword>
<reference evidence="1 2" key="1">
    <citation type="submission" date="2020-07" db="EMBL/GenBank/DDBJ databases">
        <title>Sequencing the genomes of 1000 actinobacteria strains.</title>
        <authorList>
            <person name="Klenk H.-P."/>
        </authorList>
    </citation>
    <scope>NUCLEOTIDE SEQUENCE [LARGE SCALE GENOMIC DNA]</scope>
    <source>
        <strain evidence="1 2">DSM 15475</strain>
    </source>
</reference>
<protein>
    <submittedName>
        <fullName evidence="1">Putative Ntn-hydrolase superfamily protein</fullName>
    </submittedName>
</protein>
<accession>A0A7Z0GLG6</accession>
<evidence type="ECO:0000313" key="2">
    <source>
        <dbReference type="Proteomes" id="UP000535437"/>
    </source>
</evidence>
<dbReference type="Pfam" id="PF06267">
    <property type="entry name" value="DUF1028"/>
    <property type="match status" value="1"/>
</dbReference>
<dbReference type="InterPro" id="IPR029055">
    <property type="entry name" value="Ntn_hydrolases_N"/>
</dbReference>
<dbReference type="PANTHER" id="PTHR39328:SF1">
    <property type="entry name" value="BLL2871 PROTEIN"/>
    <property type="match status" value="1"/>
</dbReference>
<proteinExistence type="predicted"/>
<dbReference type="AlphaFoldDB" id="A0A7Z0GLG6"/>
<name>A0A7Z0GLG6_9MICC</name>
<dbReference type="EMBL" id="JACCFY010000001">
    <property type="protein sequence ID" value="NYJ77918.1"/>
    <property type="molecule type" value="Genomic_DNA"/>
</dbReference>
<dbReference type="RefSeq" id="WP_179541334.1">
    <property type="nucleotide sequence ID" value="NZ_BAAALL010000002.1"/>
</dbReference>
<dbReference type="PANTHER" id="PTHR39328">
    <property type="entry name" value="BLL2871 PROTEIN"/>
    <property type="match status" value="1"/>
</dbReference>
<comment type="caution">
    <text evidence="1">The sequence shown here is derived from an EMBL/GenBank/DDBJ whole genome shotgun (WGS) entry which is preliminary data.</text>
</comment>
<dbReference type="GO" id="GO:0016787">
    <property type="term" value="F:hydrolase activity"/>
    <property type="evidence" value="ECO:0007669"/>
    <property type="project" value="UniProtKB-KW"/>
</dbReference>
<dbReference type="SUPFAM" id="SSF56235">
    <property type="entry name" value="N-terminal nucleophile aminohydrolases (Ntn hydrolases)"/>
    <property type="match status" value="1"/>
</dbReference>
<organism evidence="1 2">
    <name type="scientific">Nesterenkonia xinjiangensis</name>
    <dbReference type="NCBI Taxonomy" id="225327"/>
    <lineage>
        <taxon>Bacteria</taxon>
        <taxon>Bacillati</taxon>
        <taxon>Actinomycetota</taxon>
        <taxon>Actinomycetes</taxon>
        <taxon>Micrococcales</taxon>
        <taxon>Micrococcaceae</taxon>
        <taxon>Nesterenkonia</taxon>
    </lineage>
</organism>
<dbReference type="Proteomes" id="UP000535437">
    <property type="component" value="Unassembled WGS sequence"/>
</dbReference>
<dbReference type="InterPro" id="IPR010430">
    <property type="entry name" value="DUF1028"/>
</dbReference>
<gene>
    <name evidence="1" type="ORF">HNR09_001329</name>
</gene>
<dbReference type="Gene3D" id="3.60.20.10">
    <property type="entry name" value="Glutamine Phosphoribosylpyrophosphate, subunit 1, domain 1"/>
    <property type="match status" value="1"/>
</dbReference>
<evidence type="ECO:0000313" key="1">
    <source>
        <dbReference type="EMBL" id="NYJ77918.1"/>
    </source>
</evidence>
<sequence length="225" mass="23622">MTFSLAARDPESGSFGMVVCSSSPAVASRCIHLRRGVGVVASQNVTNPGLGPAILDRLEQGLGSEDALSRTLQEEPFADYRQLSVVDDEGRTAHHSGENSLGINHWASADAAVAAGNLLASADTVDAMVEAYHADRGSSLEARLMAGLQAALAAGGEAGPVRSAGLKVIDDVSWATTDLRVDDADDPVAELLRLWSLWEPVKDDYRTRALNPDEAPGFGVAGDLR</sequence>
<keyword evidence="1" id="KW-0378">Hydrolase</keyword>